<evidence type="ECO:0000313" key="3">
    <source>
        <dbReference type="EMBL" id="EID71900.1"/>
    </source>
</evidence>
<evidence type="ECO:0000256" key="1">
    <source>
        <dbReference type="PROSITE-ProRule" id="PRU00266"/>
    </source>
</evidence>
<proteinExistence type="predicted"/>
<evidence type="ECO:0000313" key="4">
    <source>
        <dbReference type="Proteomes" id="UP000006447"/>
    </source>
</evidence>
<dbReference type="SUPFAM" id="SSF54768">
    <property type="entry name" value="dsRNA-binding domain-like"/>
    <property type="match status" value="1"/>
</dbReference>
<dbReference type="SMART" id="SM00358">
    <property type="entry name" value="DSRM"/>
    <property type="match status" value="1"/>
</dbReference>
<accession>I0W684</accession>
<feature type="domain" description="DRBM" evidence="2">
    <location>
        <begin position="12"/>
        <end position="79"/>
    </location>
</feature>
<dbReference type="Gene3D" id="3.30.160.20">
    <property type="match status" value="1"/>
</dbReference>
<name>I0W684_RHOOP</name>
<dbReference type="EMBL" id="AJJH01000178">
    <property type="protein sequence ID" value="EID71900.1"/>
    <property type="molecule type" value="Genomic_DNA"/>
</dbReference>
<gene>
    <name evidence="3" type="ORF">W59_39404</name>
</gene>
<dbReference type="PROSITE" id="PS50137">
    <property type="entry name" value="DS_RBD"/>
    <property type="match status" value="1"/>
</dbReference>
<dbReference type="AlphaFoldDB" id="I0W684"/>
<reference evidence="3 4" key="1">
    <citation type="journal article" date="2012" name="J. Bacteriol.">
        <title>Draft genome sequence of the nitrophenol-degrading actinomycete Rhodococcus imtechensis RKJ300.</title>
        <authorList>
            <person name="Vikram S."/>
            <person name="Kumar S."/>
            <person name="Subramanian S."/>
            <person name="Raghava G.P."/>
        </authorList>
    </citation>
    <scope>NUCLEOTIDE SEQUENCE [LARGE SCALE GENOMIC DNA]</scope>
    <source>
        <strain evidence="3 4">RKJ300</strain>
    </source>
</reference>
<dbReference type="InterPro" id="IPR014720">
    <property type="entry name" value="dsRBD_dom"/>
</dbReference>
<dbReference type="Proteomes" id="UP000006447">
    <property type="component" value="Unassembled WGS sequence"/>
</dbReference>
<dbReference type="GO" id="GO:0003723">
    <property type="term" value="F:RNA binding"/>
    <property type="evidence" value="ECO:0007669"/>
    <property type="project" value="UniProtKB-UniRule"/>
</dbReference>
<dbReference type="CDD" id="cd00048">
    <property type="entry name" value="DSRM_SF"/>
    <property type="match status" value="1"/>
</dbReference>
<sequence>MSETKKRKASSNPVAWLMSLAQNEQLPKPEWDFHTEGPAQAPCFTATAHFAGRTAAAEAGSKSAAKIASATALVEAIVTES</sequence>
<evidence type="ECO:0000259" key="2">
    <source>
        <dbReference type="PROSITE" id="PS50137"/>
    </source>
</evidence>
<organism evidence="3 4">
    <name type="scientific">Rhodococcus opacus RKJ300 = JCM 13270</name>
    <dbReference type="NCBI Taxonomy" id="1165867"/>
    <lineage>
        <taxon>Bacteria</taxon>
        <taxon>Bacillati</taxon>
        <taxon>Actinomycetota</taxon>
        <taxon>Actinomycetes</taxon>
        <taxon>Mycobacteriales</taxon>
        <taxon>Nocardiaceae</taxon>
        <taxon>Rhodococcus</taxon>
    </lineage>
</organism>
<dbReference type="PATRIC" id="fig|1165867.3.peg.8081"/>
<keyword evidence="1" id="KW-0694">RNA-binding</keyword>
<protein>
    <submittedName>
        <fullName evidence="3">Exoribonuclease R</fullName>
    </submittedName>
</protein>
<comment type="caution">
    <text evidence="3">The sequence shown here is derived from an EMBL/GenBank/DDBJ whole genome shotgun (WGS) entry which is preliminary data.</text>
</comment>
<dbReference type="RefSeq" id="WP_007301714.1">
    <property type="nucleotide sequence ID" value="NZ_AJJH01000178.1"/>
</dbReference>